<keyword evidence="3" id="KW-0547">Nucleotide-binding</keyword>
<keyword evidence="1" id="KW-0723">Serine/threonine-protein kinase</keyword>
<sequence length="181" mass="20572">MDVGNRATLYRALRDTGVLPSEQEIAVKKLSQSSGQGIQEFKNKVILIAKHQQWTLVSSWGFCIQGEERMLSQRNVETVHVSVKSDVFCFGVLLFEIGPYHPDHDLNLLGHVSVEAMELRESVGTNGQTNGGIAFFELSDKMYQSRPFVRVLGQTCCLFCSCWLTRIQWFRNLKNLFLLVN</sequence>
<evidence type="ECO:0000256" key="4">
    <source>
        <dbReference type="ARBA" id="ARBA00022777"/>
    </source>
</evidence>
<proteinExistence type="predicted"/>
<keyword evidence="5" id="KW-0067">ATP-binding</keyword>
<evidence type="ECO:0008006" key="8">
    <source>
        <dbReference type="Google" id="ProtNLM"/>
    </source>
</evidence>
<evidence type="ECO:0000256" key="5">
    <source>
        <dbReference type="ARBA" id="ARBA00022840"/>
    </source>
</evidence>
<dbReference type="GO" id="GO:0005524">
    <property type="term" value="F:ATP binding"/>
    <property type="evidence" value="ECO:0007669"/>
    <property type="project" value="UniProtKB-KW"/>
</dbReference>
<dbReference type="InParanoid" id="A0A2P5AU76"/>
<dbReference type="PANTHER" id="PTHR27002:SF1097">
    <property type="entry name" value="RECEPTOR-LIKE SERINE_THREONINE-PROTEIN KINASE"/>
    <property type="match status" value="1"/>
</dbReference>
<evidence type="ECO:0000256" key="1">
    <source>
        <dbReference type="ARBA" id="ARBA00022527"/>
    </source>
</evidence>
<dbReference type="AlphaFoldDB" id="A0A2P5AU76"/>
<name>A0A2P5AU76_TREOI</name>
<dbReference type="STRING" id="63057.A0A2P5AU76"/>
<evidence type="ECO:0000313" key="6">
    <source>
        <dbReference type="EMBL" id="PON40097.1"/>
    </source>
</evidence>
<organism evidence="6 7">
    <name type="scientific">Trema orientale</name>
    <name type="common">Charcoal tree</name>
    <name type="synonym">Celtis orientalis</name>
    <dbReference type="NCBI Taxonomy" id="63057"/>
    <lineage>
        <taxon>Eukaryota</taxon>
        <taxon>Viridiplantae</taxon>
        <taxon>Streptophyta</taxon>
        <taxon>Embryophyta</taxon>
        <taxon>Tracheophyta</taxon>
        <taxon>Spermatophyta</taxon>
        <taxon>Magnoliopsida</taxon>
        <taxon>eudicotyledons</taxon>
        <taxon>Gunneridae</taxon>
        <taxon>Pentapetalae</taxon>
        <taxon>rosids</taxon>
        <taxon>fabids</taxon>
        <taxon>Rosales</taxon>
        <taxon>Cannabaceae</taxon>
        <taxon>Trema</taxon>
    </lineage>
</organism>
<evidence type="ECO:0000256" key="2">
    <source>
        <dbReference type="ARBA" id="ARBA00022679"/>
    </source>
</evidence>
<dbReference type="PANTHER" id="PTHR27002">
    <property type="entry name" value="RECEPTOR-LIKE SERINE/THREONINE-PROTEIN KINASE SD1-8"/>
    <property type="match status" value="1"/>
</dbReference>
<protein>
    <recommendedName>
        <fullName evidence="8">Tyrosine-protein kinase</fullName>
    </recommendedName>
</protein>
<dbReference type="EMBL" id="JXTC01000697">
    <property type="protein sequence ID" value="PON40097.1"/>
    <property type="molecule type" value="Genomic_DNA"/>
</dbReference>
<dbReference type="OrthoDB" id="4062651at2759"/>
<evidence type="ECO:0000256" key="3">
    <source>
        <dbReference type="ARBA" id="ARBA00022741"/>
    </source>
</evidence>
<evidence type="ECO:0000313" key="7">
    <source>
        <dbReference type="Proteomes" id="UP000237000"/>
    </source>
</evidence>
<keyword evidence="4" id="KW-0418">Kinase</keyword>
<comment type="caution">
    <text evidence="6">The sequence shown here is derived from an EMBL/GenBank/DDBJ whole genome shotgun (WGS) entry which is preliminary data.</text>
</comment>
<gene>
    <name evidence="6" type="ORF">TorRG33x02_341260</name>
</gene>
<dbReference type="GO" id="GO:0004674">
    <property type="term" value="F:protein serine/threonine kinase activity"/>
    <property type="evidence" value="ECO:0007669"/>
    <property type="project" value="UniProtKB-KW"/>
</dbReference>
<accession>A0A2P5AU76</accession>
<dbReference type="Proteomes" id="UP000237000">
    <property type="component" value="Unassembled WGS sequence"/>
</dbReference>
<keyword evidence="2" id="KW-0808">Transferase</keyword>
<keyword evidence="7" id="KW-1185">Reference proteome</keyword>
<reference evidence="7" key="1">
    <citation type="submission" date="2016-06" db="EMBL/GenBank/DDBJ databases">
        <title>Parallel loss of symbiosis genes in relatives of nitrogen-fixing non-legume Parasponia.</title>
        <authorList>
            <person name="Van Velzen R."/>
            <person name="Holmer R."/>
            <person name="Bu F."/>
            <person name="Rutten L."/>
            <person name="Van Zeijl A."/>
            <person name="Liu W."/>
            <person name="Santuari L."/>
            <person name="Cao Q."/>
            <person name="Sharma T."/>
            <person name="Shen D."/>
            <person name="Roswanjaya Y."/>
            <person name="Wardhani T."/>
            <person name="Kalhor M.S."/>
            <person name="Jansen J."/>
            <person name="Van den Hoogen J."/>
            <person name="Gungor B."/>
            <person name="Hartog M."/>
            <person name="Hontelez J."/>
            <person name="Verver J."/>
            <person name="Yang W.-C."/>
            <person name="Schijlen E."/>
            <person name="Repin R."/>
            <person name="Schilthuizen M."/>
            <person name="Schranz E."/>
            <person name="Heidstra R."/>
            <person name="Miyata K."/>
            <person name="Fedorova E."/>
            <person name="Kohlen W."/>
            <person name="Bisseling T."/>
            <person name="Smit S."/>
            <person name="Geurts R."/>
        </authorList>
    </citation>
    <scope>NUCLEOTIDE SEQUENCE [LARGE SCALE GENOMIC DNA]</scope>
    <source>
        <strain evidence="7">cv. RG33-2</strain>
    </source>
</reference>
<dbReference type="GO" id="GO:0005886">
    <property type="term" value="C:plasma membrane"/>
    <property type="evidence" value="ECO:0007669"/>
    <property type="project" value="TreeGrafter"/>
</dbReference>
<dbReference type="Gene3D" id="3.30.200.20">
    <property type="entry name" value="Phosphorylase Kinase, domain 1"/>
    <property type="match status" value="1"/>
</dbReference>